<evidence type="ECO:0000256" key="2">
    <source>
        <dbReference type="ARBA" id="ARBA00012438"/>
    </source>
</evidence>
<reference evidence="5" key="1">
    <citation type="submission" date="2017-02" db="EMBL/GenBank/DDBJ databases">
        <authorList>
            <person name="Varghese N."/>
            <person name="Submissions S."/>
        </authorList>
    </citation>
    <scope>NUCLEOTIDE SEQUENCE [LARGE SCALE GENOMIC DNA]</scope>
    <source>
        <strain evidence="5">DSM 22385</strain>
    </source>
</reference>
<evidence type="ECO:0000256" key="1">
    <source>
        <dbReference type="ARBA" id="ARBA00000085"/>
    </source>
</evidence>
<dbReference type="Pfam" id="PF01590">
    <property type="entry name" value="GAF"/>
    <property type="match status" value="1"/>
</dbReference>
<feature type="domain" description="GAF" evidence="3">
    <location>
        <begin position="22"/>
        <end position="164"/>
    </location>
</feature>
<accession>A0A1T5B5L9</accession>
<comment type="catalytic activity">
    <reaction evidence="1">
        <text>ATP + protein L-histidine = ADP + protein N-phospho-L-histidine.</text>
        <dbReference type="EC" id="2.7.13.3"/>
    </reaction>
</comment>
<proteinExistence type="predicted"/>
<dbReference type="OrthoDB" id="741455at2"/>
<dbReference type="EMBL" id="FUYR01000001">
    <property type="protein sequence ID" value="SKB42558.1"/>
    <property type="molecule type" value="Genomic_DNA"/>
</dbReference>
<evidence type="ECO:0000313" key="4">
    <source>
        <dbReference type="EMBL" id="SKB42558.1"/>
    </source>
</evidence>
<dbReference type="SUPFAM" id="SSF47384">
    <property type="entry name" value="Homodimeric domain of signal transducing histidine kinase"/>
    <property type="match status" value="1"/>
</dbReference>
<dbReference type="RefSeq" id="WP_079701811.1">
    <property type="nucleotide sequence ID" value="NZ_FUYR01000001.1"/>
</dbReference>
<keyword evidence="5" id="KW-1185">Reference proteome</keyword>
<dbReference type="Pfam" id="PF00512">
    <property type="entry name" value="HisKA"/>
    <property type="match status" value="1"/>
</dbReference>
<dbReference type="InterPro" id="IPR003018">
    <property type="entry name" value="GAF"/>
</dbReference>
<dbReference type="PANTHER" id="PTHR43102:SF2">
    <property type="entry name" value="GAF DOMAIN-CONTAINING PROTEIN"/>
    <property type="match status" value="1"/>
</dbReference>
<dbReference type="SUPFAM" id="SSF55781">
    <property type="entry name" value="GAF domain-like"/>
    <property type="match status" value="1"/>
</dbReference>
<dbReference type="CDD" id="cd00082">
    <property type="entry name" value="HisKA"/>
    <property type="match status" value="1"/>
</dbReference>
<dbReference type="SMART" id="SM00065">
    <property type="entry name" value="GAF"/>
    <property type="match status" value="1"/>
</dbReference>
<dbReference type="EC" id="2.7.13.3" evidence="2"/>
<name>A0A1T5B5L9_9SPHI</name>
<dbReference type="GO" id="GO:0000155">
    <property type="term" value="F:phosphorelay sensor kinase activity"/>
    <property type="evidence" value="ECO:0007669"/>
    <property type="project" value="InterPro"/>
</dbReference>
<sequence length="233" mass="26852">MDILIENKRVKAVQRYIKFSEERQKDLQEIVMLASVICNTPIALITLMDYDIQLIKAAIGTQQKIMPRSTSFCTHAIEREEVMVVQDASKDERFAHAPVVANDPHIRFYASANLKSHDGYNVGTLCVYDTQPKDLSQQQLDCLAALANQVSHIMELDRSLRQLKKQNNVLREVARIESHELRQPVASIMGLMILLKENSIKEEPEYLELLDKSVNQLDERIRRIVRHVNNYPE</sequence>
<dbReference type="Gene3D" id="3.30.450.40">
    <property type="match status" value="1"/>
</dbReference>
<protein>
    <recommendedName>
        <fullName evidence="2">histidine kinase</fullName>
        <ecNumber evidence="2">2.7.13.3</ecNumber>
    </recommendedName>
</protein>
<dbReference type="AlphaFoldDB" id="A0A1T5B5L9"/>
<evidence type="ECO:0000313" key="5">
    <source>
        <dbReference type="Proteomes" id="UP000189981"/>
    </source>
</evidence>
<dbReference type="PANTHER" id="PTHR43102">
    <property type="entry name" value="SLR1143 PROTEIN"/>
    <property type="match status" value="1"/>
</dbReference>
<dbReference type="Proteomes" id="UP000189981">
    <property type="component" value="Unassembled WGS sequence"/>
</dbReference>
<dbReference type="InterPro" id="IPR003661">
    <property type="entry name" value="HisK_dim/P_dom"/>
</dbReference>
<dbReference type="InterPro" id="IPR036097">
    <property type="entry name" value="HisK_dim/P_sf"/>
</dbReference>
<gene>
    <name evidence="4" type="ORF">SAMN05661099_1324</name>
</gene>
<dbReference type="Gene3D" id="1.10.287.130">
    <property type="match status" value="1"/>
</dbReference>
<dbReference type="STRING" id="572036.SAMN05661099_1324"/>
<dbReference type="InterPro" id="IPR029016">
    <property type="entry name" value="GAF-like_dom_sf"/>
</dbReference>
<evidence type="ECO:0000259" key="3">
    <source>
        <dbReference type="SMART" id="SM00065"/>
    </source>
</evidence>
<organism evidence="4 5">
    <name type="scientific">Daejeonella lutea</name>
    <dbReference type="NCBI Taxonomy" id="572036"/>
    <lineage>
        <taxon>Bacteria</taxon>
        <taxon>Pseudomonadati</taxon>
        <taxon>Bacteroidota</taxon>
        <taxon>Sphingobacteriia</taxon>
        <taxon>Sphingobacteriales</taxon>
        <taxon>Sphingobacteriaceae</taxon>
        <taxon>Daejeonella</taxon>
    </lineage>
</organism>